<accession>A0ABY5NHZ9</accession>
<evidence type="ECO:0000256" key="1">
    <source>
        <dbReference type="SAM" id="Phobius"/>
    </source>
</evidence>
<keyword evidence="1" id="KW-1133">Transmembrane helix</keyword>
<protein>
    <submittedName>
        <fullName evidence="2">Uncharacterized protein</fullName>
    </submittedName>
</protein>
<organism evidence="2 3">
    <name type="scientific">Microbacterium elymi</name>
    <dbReference type="NCBI Taxonomy" id="2909587"/>
    <lineage>
        <taxon>Bacteria</taxon>
        <taxon>Bacillati</taxon>
        <taxon>Actinomycetota</taxon>
        <taxon>Actinomycetes</taxon>
        <taxon>Micrococcales</taxon>
        <taxon>Microbacteriaceae</taxon>
        <taxon>Microbacterium</taxon>
    </lineage>
</organism>
<keyword evidence="1" id="KW-0472">Membrane</keyword>
<keyword evidence="3" id="KW-1185">Reference proteome</keyword>
<feature type="transmembrane region" description="Helical" evidence="1">
    <location>
        <begin position="14"/>
        <end position="37"/>
    </location>
</feature>
<proteinExistence type="predicted"/>
<reference evidence="2" key="1">
    <citation type="submission" date="2022-01" db="EMBL/GenBank/DDBJ databases">
        <title>Microbacterium eymi and Microbacterium rhizovicinus sp. nov., isolated from the rhizospheric soil of Elymus tsukushiensis, a plant native to the Dokdo Islands, Republic of Korea.</title>
        <authorList>
            <person name="Hwang Y.J."/>
        </authorList>
    </citation>
    <scope>NUCLEOTIDE SEQUENCE</scope>
    <source>
        <strain evidence="2">KUDC0405</strain>
    </source>
</reference>
<gene>
    <name evidence="2" type="ORF">L2X98_30720</name>
</gene>
<evidence type="ECO:0000313" key="2">
    <source>
        <dbReference type="EMBL" id="UUT34813.1"/>
    </source>
</evidence>
<dbReference type="RefSeq" id="WP_259611342.1">
    <property type="nucleotide sequence ID" value="NZ_CP091139.2"/>
</dbReference>
<dbReference type="Proteomes" id="UP001054811">
    <property type="component" value="Chromosome"/>
</dbReference>
<sequence length="55" mass="5353">MTAGLAALTSASGLGAGIAGLAVWAVLAFAATVLAVMRRRTTSVKALLTKLPAAA</sequence>
<dbReference type="EMBL" id="CP091139">
    <property type="protein sequence ID" value="UUT34813.1"/>
    <property type="molecule type" value="Genomic_DNA"/>
</dbReference>
<evidence type="ECO:0000313" key="3">
    <source>
        <dbReference type="Proteomes" id="UP001054811"/>
    </source>
</evidence>
<keyword evidence="1" id="KW-0812">Transmembrane</keyword>
<name>A0ABY5NHZ9_9MICO</name>